<comment type="caution">
    <text evidence="2">The sequence shown here is derived from an EMBL/GenBank/DDBJ whole genome shotgun (WGS) entry which is preliminary data.</text>
</comment>
<feature type="region of interest" description="Disordered" evidence="1">
    <location>
        <begin position="31"/>
        <end position="64"/>
    </location>
</feature>
<protein>
    <submittedName>
        <fullName evidence="2">Uncharacterized protein</fullName>
    </submittedName>
</protein>
<dbReference type="Proteomes" id="UP000636661">
    <property type="component" value="Unassembled WGS sequence"/>
</dbReference>
<reference evidence="2" key="1">
    <citation type="journal article" date="2014" name="Int. J. Syst. Evol. Microbiol.">
        <title>Complete genome sequence of Corynebacterium casei LMG S-19264T (=DSM 44701T), isolated from a smear-ripened cheese.</title>
        <authorList>
            <consortium name="US DOE Joint Genome Institute (JGI-PGF)"/>
            <person name="Walter F."/>
            <person name="Albersmeier A."/>
            <person name="Kalinowski J."/>
            <person name="Ruckert C."/>
        </authorList>
    </citation>
    <scope>NUCLEOTIDE SEQUENCE</scope>
    <source>
        <strain evidence="2">JCM 4391</strain>
    </source>
</reference>
<dbReference type="EMBL" id="BMTP01000033">
    <property type="protein sequence ID" value="GGU67836.1"/>
    <property type="molecule type" value="Genomic_DNA"/>
</dbReference>
<sequence length="89" mass="9445">MRLLAGFIKRSALDSRGLCMGEGAPVRVLRTSSPAQGDMQGSTASSLATRLPMPGKGSARRALEITPVSPELERIYRALSDEPGCDRGD</sequence>
<gene>
    <name evidence="2" type="ORF">GCM10010274_65330</name>
</gene>
<keyword evidence="3" id="KW-1185">Reference proteome</keyword>
<feature type="compositionally biased region" description="Polar residues" evidence="1">
    <location>
        <begin position="31"/>
        <end position="48"/>
    </location>
</feature>
<dbReference type="AlphaFoldDB" id="A0A918M8D1"/>
<evidence type="ECO:0000313" key="3">
    <source>
        <dbReference type="Proteomes" id="UP000636661"/>
    </source>
</evidence>
<evidence type="ECO:0000313" key="2">
    <source>
        <dbReference type="EMBL" id="GGU67836.1"/>
    </source>
</evidence>
<name>A0A918M8D1_9ACTN</name>
<reference evidence="2" key="2">
    <citation type="submission" date="2020-09" db="EMBL/GenBank/DDBJ databases">
        <authorList>
            <person name="Sun Q."/>
            <person name="Ohkuma M."/>
        </authorList>
    </citation>
    <scope>NUCLEOTIDE SEQUENCE</scope>
    <source>
        <strain evidence="2">JCM 4391</strain>
    </source>
</reference>
<evidence type="ECO:0000256" key="1">
    <source>
        <dbReference type="SAM" id="MobiDB-lite"/>
    </source>
</evidence>
<proteinExistence type="predicted"/>
<organism evidence="2 3">
    <name type="scientific">Streptomyces lavendofoliae</name>
    <dbReference type="NCBI Taxonomy" id="67314"/>
    <lineage>
        <taxon>Bacteria</taxon>
        <taxon>Bacillati</taxon>
        <taxon>Actinomycetota</taxon>
        <taxon>Actinomycetes</taxon>
        <taxon>Kitasatosporales</taxon>
        <taxon>Streptomycetaceae</taxon>
        <taxon>Streptomyces</taxon>
    </lineage>
</organism>
<accession>A0A918M8D1</accession>